<gene>
    <name evidence="2" type="ORF">IRJ18_02860</name>
</gene>
<protein>
    <submittedName>
        <fullName evidence="2">GLPGLI family protein</fullName>
    </submittedName>
</protein>
<keyword evidence="1" id="KW-0732">Signal</keyword>
<dbReference type="RefSeq" id="WP_194104689.1">
    <property type="nucleotide sequence ID" value="NZ_JADFFM010000001.1"/>
</dbReference>
<dbReference type="Pfam" id="PF09697">
    <property type="entry name" value="Porph_ging"/>
    <property type="match status" value="1"/>
</dbReference>
<keyword evidence="3" id="KW-1185">Reference proteome</keyword>
<feature type="chain" id="PRO_5045636904" evidence="1">
    <location>
        <begin position="20"/>
        <end position="259"/>
    </location>
</feature>
<evidence type="ECO:0000256" key="1">
    <source>
        <dbReference type="SAM" id="SignalP"/>
    </source>
</evidence>
<evidence type="ECO:0000313" key="2">
    <source>
        <dbReference type="EMBL" id="MBE9665288.1"/>
    </source>
</evidence>
<dbReference type="InterPro" id="IPR005901">
    <property type="entry name" value="GLPGLI"/>
</dbReference>
<comment type="caution">
    <text evidence="2">The sequence shown here is derived from an EMBL/GenBank/DDBJ whole genome shotgun (WGS) entry which is preliminary data.</text>
</comment>
<organism evidence="2 3">
    <name type="scientific">Mucilaginibacter boryungensis</name>
    <dbReference type="NCBI Taxonomy" id="768480"/>
    <lineage>
        <taxon>Bacteria</taxon>
        <taxon>Pseudomonadati</taxon>
        <taxon>Bacteroidota</taxon>
        <taxon>Sphingobacteriia</taxon>
        <taxon>Sphingobacteriales</taxon>
        <taxon>Sphingobacteriaceae</taxon>
        <taxon>Mucilaginibacter</taxon>
    </lineage>
</organism>
<sequence>MKKIIILLVIISIGQNLFAQGKQHFTTSGTIEFERRLNMFNVLKKQINKYNESYMQQMYDNYKKSNPQFKVQKSVLSFSKDKSLYVPVPDEPTTNNNYVWNAAPTVQQPNTVYNDLNTGMSVIQKKAFEEIFLLKDSTRKINWKITDETREIAGYTCRRANALIMDSIYVVAFYTIEIPVSSGPESFTGLPGMILGVAVPHDDYTWFATKVTDTTLPPNALNPPTKGKPVNNKELKLKLNEALKDWREEGASYMKVLMW</sequence>
<name>A0ABR9XD10_9SPHI</name>
<dbReference type="Proteomes" id="UP000632774">
    <property type="component" value="Unassembled WGS sequence"/>
</dbReference>
<dbReference type="NCBIfam" id="TIGR01200">
    <property type="entry name" value="GLPGLI"/>
    <property type="match status" value="1"/>
</dbReference>
<proteinExistence type="predicted"/>
<reference evidence="2 3" key="1">
    <citation type="submission" date="2020-10" db="EMBL/GenBank/DDBJ databases">
        <title>Mucilaginibacter mali sp. nov., isolated from rhizosphere soil of apple orchard.</title>
        <authorList>
            <person name="Lee J.-S."/>
            <person name="Kim H.S."/>
            <person name="Kim J.-S."/>
        </authorList>
    </citation>
    <scope>NUCLEOTIDE SEQUENCE [LARGE SCALE GENOMIC DNA]</scope>
    <source>
        <strain evidence="2 3">KCTC 23157</strain>
    </source>
</reference>
<evidence type="ECO:0000313" key="3">
    <source>
        <dbReference type="Proteomes" id="UP000632774"/>
    </source>
</evidence>
<dbReference type="EMBL" id="JADFFM010000001">
    <property type="protein sequence ID" value="MBE9665288.1"/>
    <property type="molecule type" value="Genomic_DNA"/>
</dbReference>
<feature type="signal peptide" evidence="1">
    <location>
        <begin position="1"/>
        <end position="19"/>
    </location>
</feature>
<accession>A0ABR9XD10</accession>